<name>A0AAE1A2S7_9GAST</name>
<dbReference type="AlphaFoldDB" id="A0AAE1A2S7"/>
<evidence type="ECO:0000313" key="1">
    <source>
        <dbReference type="EMBL" id="KAK3779586.1"/>
    </source>
</evidence>
<gene>
    <name evidence="1" type="ORF">RRG08_045331</name>
</gene>
<protein>
    <submittedName>
        <fullName evidence="1">Uncharacterized protein</fullName>
    </submittedName>
</protein>
<keyword evidence="2" id="KW-1185">Reference proteome</keyword>
<dbReference type="Proteomes" id="UP001283361">
    <property type="component" value="Unassembled WGS sequence"/>
</dbReference>
<sequence>MNNFHAYSYTDEFGSHFYKINRPQSRALDDGSAARLGHVPAVELVPGHAAPAFGNTAAWGQAHTRSRLAISHARPRVPLTLASEIVKVNRCPYVMDTSDHVVPNGPLVVADRNMERHAKSSRLESQPRP</sequence>
<reference evidence="1" key="1">
    <citation type="journal article" date="2023" name="G3 (Bethesda)">
        <title>A reference genome for the long-term kleptoplast-retaining sea slug Elysia crispata morphotype clarki.</title>
        <authorList>
            <person name="Eastman K.E."/>
            <person name="Pendleton A.L."/>
            <person name="Shaikh M.A."/>
            <person name="Suttiyut T."/>
            <person name="Ogas R."/>
            <person name="Tomko P."/>
            <person name="Gavelis G."/>
            <person name="Widhalm J.R."/>
            <person name="Wisecaver J.H."/>
        </authorList>
    </citation>
    <scope>NUCLEOTIDE SEQUENCE</scope>
    <source>
        <strain evidence="1">ECLA1</strain>
    </source>
</reference>
<proteinExistence type="predicted"/>
<dbReference type="EMBL" id="JAWDGP010002824">
    <property type="protein sequence ID" value="KAK3779586.1"/>
    <property type="molecule type" value="Genomic_DNA"/>
</dbReference>
<evidence type="ECO:0000313" key="2">
    <source>
        <dbReference type="Proteomes" id="UP001283361"/>
    </source>
</evidence>
<accession>A0AAE1A2S7</accession>
<comment type="caution">
    <text evidence="1">The sequence shown here is derived from an EMBL/GenBank/DDBJ whole genome shotgun (WGS) entry which is preliminary data.</text>
</comment>
<organism evidence="1 2">
    <name type="scientific">Elysia crispata</name>
    <name type="common">lettuce slug</name>
    <dbReference type="NCBI Taxonomy" id="231223"/>
    <lineage>
        <taxon>Eukaryota</taxon>
        <taxon>Metazoa</taxon>
        <taxon>Spiralia</taxon>
        <taxon>Lophotrochozoa</taxon>
        <taxon>Mollusca</taxon>
        <taxon>Gastropoda</taxon>
        <taxon>Heterobranchia</taxon>
        <taxon>Euthyneura</taxon>
        <taxon>Panpulmonata</taxon>
        <taxon>Sacoglossa</taxon>
        <taxon>Placobranchoidea</taxon>
        <taxon>Plakobranchidae</taxon>
        <taxon>Elysia</taxon>
    </lineage>
</organism>